<evidence type="ECO:0000256" key="3">
    <source>
        <dbReference type="SAM" id="Phobius"/>
    </source>
</evidence>
<dbReference type="InterPro" id="IPR003362">
    <property type="entry name" value="Bact_transf"/>
</dbReference>
<name>A0A285D437_9RHOB</name>
<protein>
    <submittedName>
        <fullName evidence="5">Lipopolysaccharide/colanic/teichoic acid biosynthesis glycosyltransferase</fullName>
    </submittedName>
</protein>
<feature type="transmembrane region" description="Helical" evidence="3">
    <location>
        <begin position="42"/>
        <end position="65"/>
    </location>
</feature>
<reference evidence="6" key="1">
    <citation type="submission" date="2017-08" db="EMBL/GenBank/DDBJ databases">
        <authorList>
            <person name="Varghese N."/>
            <person name="Submissions S."/>
        </authorList>
    </citation>
    <scope>NUCLEOTIDE SEQUENCE [LARGE SCALE GENOMIC DNA]</scope>
    <source>
        <strain evidence="6">JA234</strain>
    </source>
</reference>
<keyword evidence="3" id="KW-0472">Membrane</keyword>
<keyword evidence="3" id="KW-1133">Transmembrane helix</keyword>
<keyword evidence="3" id="KW-0812">Transmembrane</keyword>
<keyword evidence="5" id="KW-0808">Transferase</keyword>
<keyword evidence="6" id="KW-1185">Reference proteome</keyword>
<dbReference type="GO" id="GO:0000271">
    <property type="term" value="P:polysaccharide biosynthetic process"/>
    <property type="evidence" value="ECO:0007669"/>
    <property type="project" value="UniProtKB-KW"/>
</dbReference>
<dbReference type="EMBL" id="OAOQ01000023">
    <property type="protein sequence ID" value="SNX74570.1"/>
    <property type="molecule type" value="Genomic_DNA"/>
</dbReference>
<evidence type="ECO:0000313" key="5">
    <source>
        <dbReference type="EMBL" id="SNX74570.1"/>
    </source>
</evidence>
<dbReference type="GO" id="GO:0016780">
    <property type="term" value="F:phosphotransferase activity, for other substituted phosphate groups"/>
    <property type="evidence" value="ECO:0007669"/>
    <property type="project" value="TreeGrafter"/>
</dbReference>
<evidence type="ECO:0000256" key="1">
    <source>
        <dbReference type="ARBA" id="ARBA00006464"/>
    </source>
</evidence>
<keyword evidence="2" id="KW-0270">Exopolysaccharide synthesis</keyword>
<dbReference type="AlphaFoldDB" id="A0A285D437"/>
<organism evidence="5 6">
    <name type="scientific">Cereibacter ovatus</name>
    <dbReference type="NCBI Taxonomy" id="439529"/>
    <lineage>
        <taxon>Bacteria</taxon>
        <taxon>Pseudomonadati</taxon>
        <taxon>Pseudomonadota</taxon>
        <taxon>Alphaproteobacteria</taxon>
        <taxon>Rhodobacterales</taxon>
        <taxon>Paracoccaceae</taxon>
        <taxon>Cereibacter</taxon>
    </lineage>
</organism>
<sequence>MTAHYHDIVEQTEGDEVISGFRSFSRPANRFYHDGVKRFLDILFIILGLPVVLPVVFILACLVALDGGRPFYTQERVGRNGRIYRIWKLRTMVHDAEAALDRYLAAHPVARAEWNLSQKLKRDPRVTRMGRFLRAYSLDELPQLWNVLKGEMSLVGPRPMMPNQRILYPGSAYYSLRPGITGSWQVMQRNRSSFADRAWYDTQYHRDVSLRTDISLLLATVRVVMKATGH</sequence>
<evidence type="ECO:0000259" key="4">
    <source>
        <dbReference type="Pfam" id="PF02397"/>
    </source>
</evidence>
<dbReference type="Pfam" id="PF02397">
    <property type="entry name" value="Bac_transf"/>
    <property type="match status" value="1"/>
</dbReference>
<dbReference type="PANTHER" id="PTHR30576:SF0">
    <property type="entry name" value="UNDECAPRENYL-PHOSPHATE N-ACETYLGALACTOSAMINYL 1-PHOSPHATE TRANSFERASE-RELATED"/>
    <property type="match status" value="1"/>
</dbReference>
<dbReference type="OrthoDB" id="9808602at2"/>
<dbReference type="RefSeq" id="WP_097031735.1">
    <property type="nucleotide sequence ID" value="NZ_OAOQ01000023.1"/>
</dbReference>
<evidence type="ECO:0000313" key="6">
    <source>
        <dbReference type="Proteomes" id="UP000219467"/>
    </source>
</evidence>
<proteinExistence type="inferred from homology"/>
<gene>
    <name evidence="5" type="ORF">SAMN05878503_12345</name>
</gene>
<feature type="domain" description="Bacterial sugar transferase" evidence="4">
    <location>
        <begin position="37"/>
        <end position="226"/>
    </location>
</feature>
<comment type="similarity">
    <text evidence="1">Belongs to the bacterial sugar transferase family.</text>
</comment>
<dbReference type="Proteomes" id="UP000219467">
    <property type="component" value="Unassembled WGS sequence"/>
</dbReference>
<evidence type="ECO:0000256" key="2">
    <source>
        <dbReference type="ARBA" id="ARBA00023169"/>
    </source>
</evidence>
<dbReference type="PANTHER" id="PTHR30576">
    <property type="entry name" value="COLANIC BIOSYNTHESIS UDP-GLUCOSE LIPID CARRIER TRANSFERASE"/>
    <property type="match status" value="1"/>
</dbReference>
<accession>A0A285D437</accession>